<dbReference type="Proteomes" id="UP001162164">
    <property type="component" value="Unassembled WGS sequence"/>
</dbReference>
<evidence type="ECO:0000256" key="2">
    <source>
        <dbReference type="ARBA" id="ARBA00024195"/>
    </source>
</evidence>
<dbReference type="Pfam" id="PF00089">
    <property type="entry name" value="Trypsin"/>
    <property type="match status" value="1"/>
</dbReference>
<proteinExistence type="inferred from homology"/>
<evidence type="ECO:0000313" key="5">
    <source>
        <dbReference type="Proteomes" id="UP001162164"/>
    </source>
</evidence>
<comment type="caution">
    <text evidence="4">The sequence shown here is derived from an EMBL/GenBank/DDBJ whole genome shotgun (WGS) entry which is preliminary data.</text>
</comment>
<dbReference type="PROSITE" id="PS50240">
    <property type="entry name" value="TRYPSIN_DOM"/>
    <property type="match status" value="1"/>
</dbReference>
<feature type="domain" description="Peptidase S1" evidence="3">
    <location>
        <begin position="1"/>
        <end position="131"/>
    </location>
</feature>
<evidence type="ECO:0000259" key="3">
    <source>
        <dbReference type="PROSITE" id="PS50240"/>
    </source>
</evidence>
<evidence type="ECO:0000256" key="1">
    <source>
        <dbReference type="ARBA" id="ARBA00023157"/>
    </source>
</evidence>
<dbReference type="InterPro" id="IPR033116">
    <property type="entry name" value="TRYPSIN_SER"/>
</dbReference>
<dbReference type="InterPro" id="IPR009003">
    <property type="entry name" value="Peptidase_S1_PA"/>
</dbReference>
<keyword evidence="1" id="KW-1015">Disulfide bond</keyword>
<sequence length="132" mass="14264">MEEAFVFDEDVNSVELPEPDISSPILKDSVLYGWGYSHVNGTVAEVLQRVDINIYPTAVCKHYFSSNFSEVSHICAGGDGKGQCTGDSGSALTVDGIQYGIVSWSDKPCATTPGVMTRVASFRNWITHITGI</sequence>
<dbReference type="SMART" id="SM00020">
    <property type="entry name" value="Tryp_SPc"/>
    <property type="match status" value="1"/>
</dbReference>
<dbReference type="PROSITE" id="PS00135">
    <property type="entry name" value="TRYPSIN_SER"/>
    <property type="match status" value="1"/>
</dbReference>
<dbReference type="EMBL" id="JAPWTJ010000785">
    <property type="protein sequence ID" value="KAJ8975658.1"/>
    <property type="molecule type" value="Genomic_DNA"/>
</dbReference>
<dbReference type="Gene3D" id="2.40.10.10">
    <property type="entry name" value="Trypsin-like serine proteases"/>
    <property type="match status" value="1"/>
</dbReference>
<keyword evidence="5" id="KW-1185">Reference proteome</keyword>
<protein>
    <recommendedName>
        <fullName evidence="3">Peptidase S1 domain-containing protein</fullName>
    </recommendedName>
</protein>
<dbReference type="InterPro" id="IPR001254">
    <property type="entry name" value="Trypsin_dom"/>
</dbReference>
<dbReference type="SUPFAM" id="SSF50494">
    <property type="entry name" value="Trypsin-like serine proteases"/>
    <property type="match status" value="1"/>
</dbReference>
<organism evidence="4 5">
    <name type="scientific">Molorchus minor</name>
    <dbReference type="NCBI Taxonomy" id="1323400"/>
    <lineage>
        <taxon>Eukaryota</taxon>
        <taxon>Metazoa</taxon>
        <taxon>Ecdysozoa</taxon>
        <taxon>Arthropoda</taxon>
        <taxon>Hexapoda</taxon>
        <taxon>Insecta</taxon>
        <taxon>Pterygota</taxon>
        <taxon>Neoptera</taxon>
        <taxon>Endopterygota</taxon>
        <taxon>Coleoptera</taxon>
        <taxon>Polyphaga</taxon>
        <taxon>Cucujiformia</taxon>
        <taxon>Chrysomeloidea</taxon>
        <taxon>Cerambycidae</taxon>
        <taxon>Lamiinae</taxon>
        <taxon>Monochamini</taxon>
        <taxon>Molorchus</taxon>
    </lineage>
</organism>
<gene>
    <name evidence="4" type="ORF">NQ317_000998</name>
</gene>
<reference evidence="4" key="1">
    <citation type="journal article" date="2023" name="Insect Mol. Biol.">
        <title>Genome sequencing provides insights into the evolution of gene families encoding plant cell wall-degrading enzymes in longhorned beetles.</title>
        <authorList>
            <person name="Shin N.R."/>
            <person name="Okamura Y."/>
            <person name="Kirsch R."/>
            <person name="Pauchet Y."/>
        </authorList>
    </citation>
    <scope>NUCLEOTIDE SEQUENCE</scope>
    <source>
        <strain evidence="4">MMC_N1</strain>
    </source>
</reference>
<dbReference type="InterPro" id="IPR051487">
    <property type="entry name" value="Ser/Thr_Proteases_Immune/Dev"/>
</dbReference>
<evidence type="ECO:0000313" key="4">
    <source>
        <dbReference type="EMBL" id="KAJ8975658.1"/>
    </source>
</evidence>
<dbReference type="PANTHER" id="PTHR24256">
    <property type="entry name" value="TRYPTASE-RELATED"/>
    <property type="match status" value="1"/>
</dbReference>
<accession>A0ABQ9JCF9</accession>
<name>A0ABQ9JCF9_9CUCU</name>
<dbReference type="InterPro" id="IPR043504">
    <property type="entry name" value="Peptidase_S1_PA_chymotrypsin"/>
</dbReference>
<comment type="similarity">
    <text evidence="2">Belongs to the peptidase S1 family. CLIP subfamily.</text>
</comment>